<dbReference type="OrthoDB" id="5845at2759"/>
<organism evidence="2 3">
    <name type="scientific">Chlamydomonas eustigma</name>
    <dbReference type="NCBI Taxonomy" id="1157962"/>
    <lineage>
        <taxon>Eukaryota</taxon>
        <taxon>Viridiplantae</taxon>
        <taxon>Chlorophyta</taxon>
        <taxon>core chlorophytes</taxon>
        <taxon>Chlorophyceae</taxon>
        <taxon>CS clade</taxon>
        <taxon>Chlamydomonadales</taxon>
        <taxon>Chlamydomonadaceae</taxon>
        <taxon>Chlamydomonas</taxon>
    </lineage>
</organism>
<keyword evidence="1" id="KW-0472">Membrane</keyword>
<evidence type="ECO:0000313" key="2">
    <source>
        <dbReference type="EMBL" id="GAX86369.1"/>
    </source>
</evidence>
<reference evidence="2 3" key="1">
    <citation type="submission" date="2017-08" db="EMBL/GenBank/DDBJ databases">
        <title>Acidophilic green algal genome provides insights into adaptation to an acidic environment.</title>
        <authorList>
            <person name="Hirooka S."/>
            <person name="Hirose Y."/>
            <person name="Kanesaki Y."/>
            <person name="Higuchi S."/>
            <person name="Fujiwara T."/>
            <person name="Onuma R."/>
            <person name="Era A."/>
            <person name="Ohbayashi R."/>
            <person name="Uzuka A."/>
            <person name="Nozaki H."/>
            <person name="Yoshikawa H."/>
            <person name="Miyagishima S.Y."/>
        </authorList>
    </citation>
    <scope>NUCLEOTIDE SEQUENCE [LARGE SCALE GENOMIC DNA]</scope>
    <source>
        <strain evidence="2 3">NIES-2499</strain>
    </source>
</reference>
<accession>A0A250XTS1</accession>
<protein>
    <submittedName>
        <fullName evidence="2">Uncharacterized protein</fullName>
    </submittedName>
</protein>
<dbReference type="PANTHER" id="PTHR36771">
    <property type="entry name" value="POTASSIUM TRANSPORTER"/>
    <property type="match status" value="1"/>
</dbReference>
<dbReference type="PANTHER" id="PTHR36771:SF2">
    <property type="entry name" value="POTASSIUM TRANSPORTER"/>
    <property type="match status" value="1"/>
</dbReference>
<evidence type="ECO:0000256" key="1">
    <source>
        <dbReference type="SAM" id="Phobius"/>
    </source>
</evidence>
<keyword evidence="1" id="KW-0812">Transmembrane</keyword>
<feature type="transmembrane region" description="Helical" evidence="1">
    <location>
        <begin position="134"/>
        <end position="153"/>
    </location>
</feature>
<name>A0A250XTS1_9CHLO</name>
<dbReference type="AlphaFoldDB" id="A0A250XTS1"/>
<sequence length="159" mass="18001">MSQNILNAQRKFNHRTLNRRAVTTTALFGRPKKSIVEETEVVESSKPKKNQSVISQTLNAIDFAAPRSQKDLELLYDAKYGKRSEDGKMTREQYQALRRKIGGTAKDYFKEWVEEERVENTYYKPDSMQGTVPYLPLLVGVVFAVLGATVVVVQQTGGN</sequence>
<dbReference type="EMBL" id="BEGY01000284">
    <property type="protein sequence ID" value="GAX86369.1"/>
    <property type="molecule type" value="Genomic_DNA"/>
</dbReference>
<keyword evidence="1" id="KW-1133">Transmembrane helix</keyword>
<proteinExistence type="predicted"/>
<evidence type="ECO:0000313" key="3">
    <source>
        <dbReference type="Proteomes" id="UP000232323"/>
    </source>
</evidence>
<dbReference type="STRING" id="1157962.A0A250XTS1"/>
<keyword evidence="3" id="KW-1185">Reference proteome</keyword>
<gene>
    <name evidence="2" type="ORF">CEUSTIGMA_g13781.t1</name>
</gene>
<dbReference type="Proteomes" id="UP000232323">
    <property type="component" value="Unassembled WGS sequence"/>
</dbReference>
<comment type="caution">
    <text evidence="2">The sequence shown here is derived from an EMBL/GenBank/DDBJ whole genome shotgun (WGS) entry which is preliminary data.</text>
</comment>